<proteinExistence type="predicted"/>
<keyword evidence="1" id="KW-1133">Transmembrane helix</keyword>
<dbReference type="Proteomes" id="UP000595618">
    <property type="component" value="Chromosome"/>
</dbReference>
<evidence type="ECO:0000256" key="1">
    <source>
        <dbReference type="SAM" id="Phobius"/>
    </source>
</evidence>
<feature type="transmembrane region" description="Helical" evidence="1">
    <location>
        <begin position="91"/>
        <end position="115"/>
    </location>
</feature>
<sequence length="470" mass="52238">MNQFFNKDRKITDGIRRRMVHSAGYPKKEISVSAAPKPQAEEIKVKSKEAFAGTAEENGIVITEPAGGEEVISGDYDYTPVAGRRAVSSRLLWLGLGAGFLAVLAGVILLTTVFARLTVTINPRLDQITVADTVMALDTSLSRPLMQQRVVPAQFLEFSRKETEEFEATGKEFIEERARGKVKIYNRFSSSPQTLVASTRFMTDSGILFRLARNIVIPGAKIEEGKIIPESIEAELIADKAGDDSNTPSEVVLKIPGFKGTAKYDGFYASAPSGFSGGFRGEARVVSQDDLRLAQEAVTKNLHEGLRQEIARKIPPDFKLIEGLREIQITNLDSPRPKTRRDRFSIEAEARGRVLVFREKDVAAVIKERFKQEDAGRLPIEESEELNYQVRVTDFVKKRGELIVRGSFKAVPIIQQQELAALIKSKKEGSILEILKGRKEVADFAVSFFPPWLFKAPGDTDKIKVIIKEP</sequence>
<dbReference type="AlphaFoldDB" id="A0A7T5UPQ2"/>
<name>A0A7T5UPQ2_9BACT</name>
<reference evidence="2 3" key="1">
    <citation type="submission" date="2020-07" db="EMBL/GenBank/DDBJ databases">
        <title>Huge and variable diversity of episymbiotic CPR bacteria and DPANN archaea in groundwater ecosystems.</title>
        <authorList>
            <person name="He C.Y."/>
            <person name="Keren R."/>
            <person name="Whittaker M."/>
            <person name="Farag I.F."/>
            <person name="Doudna J."/>
            <person name="Cate J.H.D."/>
            <person name="Banfield J.F."/>
        </authorList>
    </citation>
    <scope>NUCLEOTIDE SEQUENCE [LARGE SCALE GENOMIC DNA]</scope>
    <source>
        <strain evidence="2">NC_groundwater_541_Ag_S-0.1um_46_50</strain>
    </source>
</reference>
<accession>A0A7T5UPQ2</accession>
<evidence type="ECO:0000313" key="3">
    <source>
        <dbReference type="Proteomes" id="UP000595618"/>
    </source>
</evidence>
<keyword evidence="1" id="KW-0812">Transmembrane</keyword>
<keyword evidence="1" id="KW-0472">Membrane</keyword>
<organism evidence="2 3">
    <name type="scientific">Candidatus Sungiibacteriota bacterium</name>
    <dbReference type="NCBI Taxonomy" id="2750080"/>
    <lineage>
        <taxon>Bacteria</taxon>
        <taxon>Candidatus Sungiibacteriota</taxon>
    </lineage>
</organism>
<dbReference type="EMBL" id="CP066690">
    <property type="protein sequence ID" value="QQG45094.1"/>
    <property type="molecule type" value="Genomic_DNA"/>
</dbReference>
<protein>
    <recommendedName>
        <fullName evidence="4">Baseplate protein J-like domain-containing protein</fullName>
    </recommendedName>
</protein>
<gene>
    <name evidence="2" type="ORF">HYW89_03800</name>
</gene>
<evidence type="ECO:0000313" key="2">
    <source>
        <dbReference type="EMBL" id="QQG45094.1"/>
    </source>
</evidence>
<evidence type="ECO:0008006" key="4">
    <source>
        <dbReference type="Google" id="ProtNLM"/>
    </source>
</evidence>